<feature type="compositionally biased region" description="Polar residues" evidence="1">
    <location>
        <begin position="80"/>
        <end position="89"/>
    </location>
</feature>
<comment type="caution">
    <text evidence="2">The sequence shown here is derived from an EMBL/GenBank/DDBJ whole genome shotgun (WGS) entry which is preliminary data.</text>
</comment>
<organism evidence="2 3">
    <name type="scientific">Grifola frondosa</name>
    <name type="common">Maitake</name>
    <name type="synonym">Polyporus frondosus</name>
    <dbReference type="NCBI Taxonomy" id="5627"/>
    <lineage>
        <taxon>Eukaryota</taxon>
        <taxon>Fungi</taxon>
        <taxon>Dikarya</taxon>
        <taxon>Basidiomycota</taxon>
        <taxon>Agaricomycotina</taxon>
        <taxon>Agaricomycetes</taxon>
        <taxon>Polyporales</taxon>
        <taxon>Grifolaceae</taxon>
        <taxon>Grifola</taxon>
    </lineage>
</organism>
<feature type="region of interest" description="Disordered" evidence="1">
    <location>
        <begin position="1"/>
        <end position="116"/>
    </location>
</feature>
<dbReference type="AlphaFoldDB" id="A0A1C7MCW1"/>
<reference evidence="2 3" key="1">
    <citation type="submission" date="2016-03" db="EMBL/GenBank/DDBJ databases">
        <title>Whole genome sequencing of Grifola frondosa 9006-11.</title>
        <authorList>
            <person name="Min B."/>
            <person name="Park H."/>
            <person name="Kim J.-G."/>
            <person name="Cho H."/>
            <person name="Oh Y.-L."/>
            <person name="Kong W.-S."/>
            <person name="Choi I.-G."/>
        </authorList>
    </citation>
    <scope>NUCLEOTIDE SEQUENCE [LARGE SCALE GENOMIC DNA]</scope>
    <source>
        <strain evidence="2 3">9006-11</strain>
    </source>
</reference>
<feature type="compositionally biased region" description="Polar residues" evidence="1">
    <location>
        <begin position="55"/>
        <end position="64"/>
    </location>
</feature>
<evidence type="ECO:0000256" key="1">
    <source>
        <dbReference type="SAM" id="MobiDB-lite"/>
    </source>
</evidence>
<name>A0A1C7MCW1_GRIFR</name>
<dbReference type="EMBL" id="LUGG01000005">
    <property type="protein sequence ID" value="OBZ74447.1"/>
    <property type="molecule type" value="Genomic_DNA"/>
</dbReference>
<keyword evidence="3" id="KW-1185">Reference proteome</keyword>
<gene>
    <name evidence="2" type="ORF">A0H81_05250</name>
</gene>
<accession>A0A1C7MCW1</accession>
<feature type="compositionally biased region" description="Basic and acidic residues" evidence="1">
    <location>
        <begin position="26"/>
        <end position="53"/>
    </location>
</feature>
<protein>
    <submittedName>
        <fullName evidence="2">Uncharacterized protein</fullName>
    </submittedName>
</protein>
<evidence type="ECO:0000313" key="2">
    <source>
        <dbReference type="EMBL" id="OBZ74447.1"/>
    </source>
</evidence>
<dbReference type="STRING" id="5627.A0A1C7MCW1"/>
<proteinExistence type="predicted"/>
<dbReference type="OMA" id="CMNDELG"/>
<dbReference type="Proteomes" id="UP000092993">
    <property type="component" value="Unassembled WGS sequence"/>
</dbReference>
<dbReference type="OrthoDB" id="2803094at2759"/>
<evidence type="ECO:0000313" key="3">
    <source>
        <dbReference type="Proteomes" id="UP000092993"/>
    </source>
</evidence>
<sequence>MTFDSPPGLNIAPINPPQTTTRHPASLRDDDLERTPIGARDIEDKLSSLHLRDSPSPTTSGSISHSRKQDAPSLFKVDSDGTSPISSPRHQGRQISAFGPRLDDQSRPGSIPTGSPLRLYRTLDEMLRTTPPAIPEIYRRGALSGTKTLNKTEKQLDPGIRLRKVVPLGRLVDQLDDTAEGLLDGLEFDWNNDLHHQVATLMLPASWSFLLPQVINSELDVGSWAGSTLFIPGILAGRMVENGNIGLHRDSRHPFMASAPHISVVADGVFTCMNDELGEHISMTLEHKSPNVFMHKGESIFEELFDVPNDAPDGLAVKFEWPGEHNKGDHLTRILAQVWTQLISNKCFLGILTSCSTTLFLARNKAYPDALFISPPYIRSACPVYACFCWFALASGLIDMDELNLPPPITDWWSDVTKNTSEKSVGIVPETYLKNFVRDS</sequence>